<reference evidence="2" key="1">
    <citation type="journal article" date="2023" name="G3 (Bethesda)">
        <title>Genome assembly and association tests identify interacting loci associated with vigor, precocity, and sex in interspecific pistachio rootstocks.</title>
        <authorList>
            <person name="Palmer W."/>
            <person name="Jacygrad E."/>
            <person name="Sagayaradj S."/>
            <person name="Cavanaugh K."/>
            <person name="Han R."/>
            <person name="Bertier L."/>
            <person name="Beede B."/>
            <person name="Kafkas S."/>
            <person name="Golino D."/>
            <person name="Preece J."/>
            <person name="Michelmore R."/>
        </authorList>
    </citation>
    <scope>NUCLEOTIDE SEQUENCE [LARGE SCALE GENOMIC DNA]</scope>
</reference>
<name>A0ACC1A4Z8_9ROSI</name>
<dbReference type="Proteomes" id="UP001164250">
    <property type="component" value="Chromosome 12"/>
</dbReference>
<dbReference type="EMBL" id="CM047908">
    <property type="protein sequence ID" value="KAJ0081443.1"/>
    <property type="molecule type" value="Genomic_DNA"/>
</dbReference>
<evidence type="ECO:0000313" key="1">
    <source>
        <dbReference type="EMBL" id="KAJ0081443.1"/>
    </source>
</evidence>
<evidence type="ECO:0000313" key="2">
    <source>
        <dbReference type="Proteomes" id="UP001164250"/>
    </source>
</evidence>
<gene>
    <name evidence="1" type="ORF">Patl1_12315</name>
</gene>
<accession>A0ACC1A4Z8</accession>
<comment type="caution">
    <text evidence="1">The sequence shown here is derived from an EMBL/GenBank/DDBJ whole genome shotgun (WGS) entry which is preliminary data.</text>
</comment>
<organism evidence="1 2">
    <name type="scientific">Pistacia atlantica</name>
    <dbReference type="NCBI Taxonomy" id="434234"/>
    <lineage>
        <taxon>Eukaryota</taxon>
        <taxon>Viridiplantae</taxon>
        <taxon>Streptophyta</taxon>
        <taxon>Embryophyta</taxon>
        <taxon>Tracheophyta</taxon>
        <taxon>Spermatophyta</taxon>
        <taxon>Magnoliopsida</taxon>
        <taxon>eudicotyledons</taxon>
        <taxon>Gunneridae</taxon>
        <taxon>Pentapetalae</taxon>
        <taxon>rosids</taxon>
        <taxon>malvids</taxon>
        <taxon>Sapindales</taxon>
        <taxon>Anacardiaceae</taxon>
        <taxon>Pistacia</taxon>
    </lineage>
</organism>
<keyword evidence="2" id="KW-1185">Reference proteome</keyword>
<sequence length="91" mass="10363">MLRNQKEMGYPHLFSSVRCYFLGATVFGFLFVQFVLFCSLEWNSEAMDGLNFYEKAVGSLFEVVNSRYTGESVFDLSTLSSAVLVLFVVMM</sequence>
<proteinExistence type="predicted"/>
<protein>
    <submittedName>
        <fullName evidence="1">Uncharacterized protein</fullName>
    </submittedName>
</protein>